<dbReference type="GO" id="GO:0016787">
    <property type="term" value="F:hydrolase activity"/>
    <property type="evidence" value="ECO:0007669"/>
    <property type="project" value="UniProtKB-KW"/>
</dbReference>
<dbReference type="PANTHER" id="PTHR48100">
    <property type="entry name" value="BROAD-SPECIFICITY PHOSPHATASE YOR283W-RELATED"/>
    <property type="match status" value="1"/>
</dbReference>
<gene>
    <name evidence="1" type="ORF">ACFQZV_10235</name>
</gene>
<dbReference type="PROSITE" id="PS00175">
    <property type="entry name" value="PG_MUTASE"/>
    <property type="match status" value="1"/>
</dbReference>
<evidence type="ECO:0000313" key="2">
    <source>
        <dbReference type="Proteomes" id="UP001597042"/>
    </source>
</evidence>
<dbReference type="EC" id="3.1.3.-" evidence="1"/>
<dbReference type="Pfam" id="PF00300">
    <property type="entry name" value="His_Phos_1"/>
    <property type="match status" value="1"/>
</dbReference>
<name>A0ABW2ZSN9_9MICO</name>
<dbReference type="Gene3D" id="3.40.50.1240">
    <property type="entry name" value="Phosphoglycerate mutase-like"/>
    <property type="match status" value="1"/>
</dbReference>
<dbReference type="EMBL" id="JBHTIM010000001">
    <property type="protein sequence ID" value="MFD0781668.1"/>
    <property type="molecule type" value="Genomic_DNA"/>
</dbReference>
<sequence>MTTLILVRHGETEWNRARRIQGRTDIPLNDDGRDQARATARRLADEIAPGPVVVISSDLSRAKETAEIIADGLGVGLLRTSPDLRERSYGEAEGIETSEFARRWGDWYSAEVPGAEPRSELRRRALRALRHAVRDARRATAPNAPTVIVVAHGALIREVMLHATTGAFPSLAERLPNGSSHVFLVERERITLQSTTASVPA</sequence>
<dbReference type="InterPro" id="IPR050275">
    <property type="entry name" value="PGM_Phosphatase"/>
</dbReference>
<dbReference type="PANTHER" id="PTHR48100:SF59">
    <property type="entry name" value="ADENOSYLCOBALAMIN_ALPHA-RIBAZOLE PHOSPHATASE"/>
    <property type="match status" value="1"/>
</dbReference>
<reference evidence="2" key="1">
    <citation type="journal article" date="2019" name="Int. J. Syst. Evol. Microbiol.">
        <title>The Global Catalogue of Microorganisms (GCM) 10K type strain sequencing project: providing services to taxonomists for standard genome sequencing and annotation.</title>
        <authorList>
            <consortium name="The Broad Institute Genomics Platform"/>
            <consortium name="The Broad Institute Genome Sequencing Center for Infectious Disease"/>
            <person name="Wu L."/>
            <person name="Ma J."/>
        </authorList>
    </citation>
    <scope>NUCLEOTIDE SEQUENCE [LARGE SCALE GENOMIC DNA]</scope>
    <source>
        <strain evidence="2">CCUG 50754</strain>
    </source>
</reference>
<dbReference type="RefSeq" id="WP_378749194.1">
    <property type="nucleotide sequence ID" value="NZ_JBHSSV010000001.1"/>
</dbReference>
<proteinExistence type="predicted"/>
<dbReference type="InterPro" id="IPR029033">
    <property type="entry name" value="His_PPase_superfam"/>
</dbReference>
<dbReference type="Proteomes" id="UP001597042">
    <property type="component" value="Unassembled WGS sequence"/>
</dbReference>
<accession>A0ABW2ZSN9</accession>
<dbReference type="InterPro" id="IPR013078">
    <property type="entry name" value="His_Pase_superF_clade-1"/>
</dbReference>
<evidence type="ECO:0000313" key="1">
    <source>
        <dbReference type="EMBL" id="MFD0781668.1"/>
    </source>
</evidence>
<dbReference type="InterPro" id="IPR001345">
    <property type="entry name" value="PG/BPGM_mutase_AS"/>
</dbReference>
<dbReference type="SMART" id="SM00855">
    <property type="entry name" value="PGAM"/>
    <property type="match status" value="1"/>
</dbReference>
<comment type="caution">
    <text evidence="1">The sequence shown here is derived from an EMBL/GenBank/DDBJ whole genome shotgun (WGS) entry which is preliminary data.</text>
</comment>
<dbReference type="SUPFAM" id="SSF53254">
    <property type="entry name" value="Phosphoglycerate mutase-like"/>
    <property type="match status" value="1"/>
</dbReference>
<dbReference type="CDD" id="cd07067">
    <property type="entry name" value="HP_PGM_like"/>
    <property type="match status" value="1"/>
</dbReference>
<keyword evidence="1" id="KW-0378">Hydrolase</keyword>
<organism evidence="1 2">
    <name type="scientific">Microbacterium koreense</name>
    <dbReference type="NCBI Taxonomy" id="323761"/>
    <lineage>
        <taxon>Bacteria</taxon>
        <taxon>Bacillati</taxon>
        <taxon>Actinomycetota</taxon>
        <taxon>Actinomycetes</taxon>
        <taxon>Micrococcales</taxon>
        <taxon>Microbacteriaceae</taxon>
        <taxon>Microbacterium</taxon>
    </lineage>
</organism>
<keyword evidence="2" id="KW-1185">Reference proteome</keyword>
<protein>
    <submittedName>
        <fullName evidence="1">Histidine phosphatase family protein</fullName>
        <ecNumber evidence="1">3.1.3.-</ecNumber>
    </submittedName>
</protein>